<dbReference type="Proteomes" id="UP000198797">
    <property type="component" value="Unassembled WGS sequence"/>
</dbReference>
<keyword evidence="3" id="KW-1185">Reference proteome</keyword>
<dbReference type="STRING" id="121616.GA0070216_108265"/>
<reference evidence="3" key="1">
    <citation type="submission" date="2016-06" db="EMBL/GenBank/DDBJ databases">
        <authorList>
            <person name="Varghese N."/>
            <person name="Submissions Spin"/>
        </authorList>
    </citation>
    <scope>NUCLEOTIDE SEQUENCE [LARGE SCALE GENOMIC DNA]</scope>
    <source>
        <strain evidence="3">DSM 44100</strain>
    </source>
</reference>
<dbReference type="InterPro" id="IPR025121">
    <property type="entry name" value="GTPase_HflX_N"/>
</dbReference>
<sequence>MADADVMLVGLFSAKDKQVDAKLAALEASVEALGGRVVGRQIQRRGVSRGGAERMTLPLSRRTLLSSGKAREVGDACRSAAVALAVFVNPLTEHQRNVLSELFGCPVVGGDDLIKEFA</sequence>
<evidence type="ECO:0000313" key="3">
    <source>
        <dbReference type="Proteomes" id="UP000198797"/>
    </source>
</evidence>
<feature type="domain" description="GTPase HflX N-terminal" evidence="1">
    <location>
        <begin position="59"/>
        <end position="114"/>
    </location>
</feature>
<name>A0A1C4Z8U0_9ACTN</name>
<gene>
    <name evidence="2" type="ORF">GA0070216_108265</name>
</gene>
<protein>
    <submittedName>
        <fullName evidence="2">GTP-binding GTPase N-terminal</fullName>
    </submittedName>
</protein>
<dbReference type="RefSeq" id="WP_091247374.1">
    <property type="nucleotide sequence ID" value="NZ_FMCU01000008.1"/>
</dbReference>
<organism evidence="2 3">
    <name type="scientific">Micromonospora matsumotoense</name>
    <dbReference type="NCBI Taxonomy" id="121616"/>
    <lineage>
        <taxon>Bacteria</taxon>
        <taxon>Bacillati</taxon>
        <taxon>Actinomycetota</taxon>
        <taxon>Actinomycetes</taxon>
        <taxon>Micromonosporales</taxon>
        <taxon>Micromonosporaceae</taxon>
        <taxon>Micromonospora</taxon>
    </lineage>
</organism>
<dbReference type="Pfam" id="PF13167">
    <property type="entry name" value="GTP-bdg_N"/>
    <property type="match status" value="1"/>
</dbReference>
<dbReference type="EMBL" id="FMCU01000008">
    <property type="protein sequence ID" value="SCF29326.1"/>
    <property type="molecule type" value="Genomic_DNA"/>
</dbReference>
<accession>A0A1C4Z8U0</accession>
<proteinExistence type="predicted"/>
<dbReference type="OrthoDB" id="3384881at2"/>
<dbReference type="AlphaFoldDB" id="A0A1C4Z8U0"/>
<evidence type="ECO:0000313" key="2">
    <source>
        <dbReference type="EMBL" id="SCF29326.1"/>
    </source>
</evidence>
<evidence type="ECO:0000259" key="1">
    <source>
        <dbReference type="Pfam" id="PF13167"/>
    </source>
</evidence>